<dbReference type="Proteomes" id="UP001165960">
    <property type="component" value="Unassembled WGS sequence"/>
</dbReference>
<sequence>MHLLLIAYFLSSCQAYLEDEISYLDSTLHHTAEHISASNPLRIATKLDLRQELELGRDMYWSDTLSSTKRSGFDLTKHFPIPPKIHSWTTGSEYATIFNTLSLSVQLEIAPMHYTLGSFSCTTSRRCEIFQGRFFSEGWRISSPITKDGREWEEILTRVIPQAYLMEKKVPSFSVERRAGMWAKHFNALYIVISGTLYQNNPIDDSSPVPFVARLPLSNGNELIGIIRTMDYCKSKTLYEEAKLQIKISETYNTICHKNDNSIFYHNYY</sequence>
<proteinExistence type="predicted"/>
<reference evidence="1" key="1">
    <citation type="submission" date="2022-04" db="EMBL/GenBank/DDBJ databases">
        <title>Genome of the entomopathogenic fungus Entomophthora muscae.</title>
        <authorList>
            <person name="Elya C."/>
            <person name="Lovett B.R."/>
            <person name="Lee E."/>
            <person name="Macias A.M."/>
            <person name="Hajek A.E."/>
            <person name="De Bivort B.L."/>
            <person name="Kasson M.T."/>
            <person name="De Fine Licht H.H."/>
            <person name="Stajich J.E."/>
        </authorList>
    </citation>
    <scope>NUCLEOTIDE SEQUENCE</scope>
    <source>
        <strain evidence="1">Berkeley</strain>
    </source>
</reference>
<dbReference type="EMBL" id="QTSX02000787">
    <property type="protein sequence ID" value="KAJ9085024.1"/>
    <property type="molecule type" value="Genomic_DNA"/>
</dbReference>
<accession>A0ACC2UDP2</accession>
<keyword evidence="2" id="KW-1185">Reference proteome</keyword>
<comment type="caution">
    <text evidence="1">The sequence shown here is derived from an EMBL/GenBank/DDBJ whole genome shotgun (WGS) entry which is preliminary data.</text>
</comment>
<evidence type="ECO:0000313" key="1">
    <source>
        <dbReference type="EMBL" id="KAJ9085024.1"/>
    </source>
</evidence>
<organism evidence="1 2">
    <name type="scientific">Entomophthora muscae</name>
    <dbReference type="NCBI Taxonomy" id="34485"/>
    <lineage>
        <taxon>Eukaryota</taxon>
        <taxon>Fungi</taxon>
        <taxon>Fungi incertae sedis</taxon>
        <taxon>Zoopagomycota</taxon>
        <taxon>Entomophthoromycotina</taxon>
        <taxon>Entomophthoromycetes</taxon>
        <taxon>Entomophthorales</taxon>
        <taxon>Entomophthoraceae</taxon>
        <taxon>Entomophthora</taxon>
    </lineage>
</organism>
<protein>
    <submittedName>
        <fullName evidence="1">Uncharacterized protein</fullName>
    </submittedName>
</protein>
<evidence type="ECO:0000313" key="2">
    <source>
        <dbReference type="Proteomes" id="UP001165960"/>
    </source>
</evidence>
<gene>
    <name evidence="1" type="ORF">DSO57_1018024</name>
</gene>
<name>A0ACC2UDP2_9FUNG</name>